<protein>
    <recommendedName>
        <fullName evidence="7">Sec-independent protein translocase protein TatC</fullName>
    </recommendedName>
</protein>
<dbReference type="HAMAP" id="MF_00902">
    <property type="entry name" value="TatC"/>
    <property type="match status" value="1"/>
</dbReference>
<keyword evidence="7" id="KW-1003">Cell membrane</keyword>
<dbReference type="PANTHER" id="PTHR30371:SF0">
    <property type="entry name" value="SEC-INDEPENDENT PROTEIN TRANSLOCASE PROTEIN TATC, CHLOROPLASTIC-RELATED"/>
    <property type="match status" value="1"/>
</dbReference>
<proteinExistence type="inferred from homology"/>
<evidence type="ECO:0000256" key="1">
    <source>
        <dbReference type="ARBA" id="ARBA00004141"/>
    </source>
</evidence>
<comment type="similarity">
    <text evidence="7">Belongs to the TatC family.</text>
</comment>
<organism evidence="8 9">
    <name type="scientific">Gulosibacter bifidus</name>
    <dbReference type="NCBI Taxonomy" id="272239"/>
    <lineage>
        <taxon>Bacteria</taxon>
        <taxon>Bacillati</taxon>
        <taxon>Actinomycetota</taxon>
        <taxon>Actinomycetes</taxon>
        <taxon>Micrococcales</taxon>
        <taxon>Microbacteriaceae</taxon>
        <taxon>Gulosibacter</taxon>
    </lineage>
</organism>
<feature type="transmembrane region" description="Helical" evidence="7">
    <location>
        <begin position="210"/>
        <end position="229"/>
    </location>
</feature>
<dbReference type="InterPro" id="IPR002033">
    <property type="entry name" value="TatC"/>
</dbReference>
<evidence type="ECO:0000256" key="6">
    <source>
        <dbReference type="ARBA" id="ARBA00023136"/>
    </source>
</evidence>
<keyword evidence="6 7" id="KW-0472">Membrane</keyword>
<evidence type="ECO:0000256" key="7">
    <source>
        <dbReference type="HAMAP-Rule" id="MF_00902"/>
    </source>
</evidence>
<name>A0ABW5RH44_9MICO</name>
<evidence type="ECO:0000256" key="4">
    <source>
        <dbReference type="ARBA" id="ARBA00022989"/>
    </source>
</evidence>
<reference evidence="9" key="1">
    <citation type="journal article" date="2019" name="Int. J. Syst. Evol. Microbiol.">
        <title>The Global Catalogue of Microorganisms (GCM) 10K type strain sequencing project: providing services to taxonomists for standard genome sequencing and annotation.</title>
        <authorList>
            <consortium name="The Broad Institute Genomics Platform"/>
            <consortium name="The Broad Institute Genome Sequencing Center for Infectious Disease"/>
            <person name="Wu L."/>
            <person name="Ma J."/>
        </authorList>
    </citation>
    <scope>NUCLEOTIDE SEQUENCE [LARGE SCALE GENOMIC DNA]</scope>
    <source>
        <strain evidence="9">TISTR 1511</strain>
    </source>
</reference>
<comment type="caution">
    <text evidence="8">The sequence shown here is derived from an EMBL/GenBank/DDBJ whole genome shotgun (WGS) entry which is preliminary data.</text>
</comment>
<feature type="transmembrane region" description="Helical" evidence="7">
    <location>
        <begin position="235"/>
        <end position="255"/>
    </location>
</feature>
<dbReference type="Proteomes" id="UP001597453">
    <property type="component" value="Unassembled WGS sequence"/>
</dbReference>
<evidence type="ECO:0000256" key="3">
    <source>
        <dbReference type="ARBA" id="ARBA00022927"/>
    </source>
</evidence>
<evidence type="ECO:0000313" key="9">
    <source>
        <dbReference type="Proteomes" id="UP001597453"/>
    </source>
</evidence>
<dbReference type="EMBL" id="JBHUNF010000001">
    <property type="protein sequence ID" value="MFD2673950.1"/>
    <property type="molecule type" value="Genomic_DNA"/>
</dbReference>
<keyword evidence="5 7" id="KW-0811">Translocation</keyword>
<comment type="subcellular location">
    <subcellularLocation>
        <location evidence="7">Cell membrane</location>
        <topology evidence="7">Multi-pass membrane protein</topology>
    </subcellularLocation>
    <subcellularLocation>
        <location evidence="1">Membrane</location>
        <topology evidence="1">Multi-pass membrane protein</topology>
    </subcellularLocation>
</comment>
<feature type="transmembrane region" description="Helical" evidence="7">
    <location>
        <begin position="36"/>
        <end position="58"/>
    </location>
</feature>
<evidence type="ECO:0000256" key="2">
    <source>
        <dbReference type="ARBA" id="ARBA00022692"/>
    </source>
</evidence>
<dbReference type="PANTHER" id="PTHR30371">
    <property type="entry name" value="SEC-INDEPENDENT PROTEIN TRANSLOCASE PROTEIN TATC"/>
    <property type="match status" value="1"/>
</dbReference>
<feature type="transmembrane region" description="Helical" evidence="7">
    <location>
        <begin position="93"/>
        <end position="114"/>
    </location>
</feature>
<keyword evidence="7" id="KW-0813">Transport</keyword>
<sequence>MTASRSVTKRPKYSRKHNPEGAMGLMDHLVEFRNRFVISTIAIVLAMVVGFVVSDAVFDLLRRPVEMLTEERGGRVSINFGNVTTAFDLRLQMALTLGVVIASPVWLYQFWMFLMPGLKKTERRYALGFLGAAIPLFLGGVVLGVVVMPRIVEVMATFAPKQDTVWYEAKMYYSFALTLCVAVGIAFVVPVVLVMLNFAGLLRGKTILKAWRMAVMVSALFSAMATPSADVLSMFLLMIPMILLYFIATGIALVHDRGADRRQRKREAALEDELNTQA</sequence>
<dbReference type="PRINTS" id="PR01840">
    <property type="entry name" value="TATCFAMILY"/>
</dbReference>
<dbReference type="Pfam" id="PF00902">
    <property type="entry name" value="TatC"/>
    <property type="match status" value="1"/>
</dbReference>
<feature type="transmembrane region" description="Helical" evidence="7">
    <location>
        <begin position="126"/>
        <end position="152"/>
    </location>
</feature>
<comment type="function">
    <text evidence="7">Part of the twin-arginine translocation (Tat) system that transports large folded proteins containing a characteristic twin-arginine motif in their signal peptide across membranes. Together with TatB, TatC is part of a receptor directly interacting with Tat signal peptides.</text>
</comment>
<keyword evidence="2 7" id="KW-0812">Transmembrane</keyword>
<dbReference type="RefSeq" id="WP_245610488.1">
    <property type="nucleotide sequence ID" value="NZ_JBHUNF010000001.1"/>
</dbReference>
<accession>A0ABW5RH44</accession>
<gene>
    <name evidence="7 8" type="primary">tatC</name>
    <name evidence="8" type="ORF">ACFSUQ_01330</name>
</gene>
<comment type="subunit">
    <text evidence="7">The Tat system comprises two distinct complexes: a TatABC complex, containing multiple copies of TatA, TatB and TatC subunits, and a separate TatA complex, containing only TatA subunits. Substrates initially bind to the TatABC complex, which probably triggers association of the separate TatA complex to form the active translocon.</text>
</comment>
<keyword evidence="9" id="KW-1185">Reference proteome</keyword>
<keyword evidence="4 7" id="KW-1133">Transmembrane helix</keyword>
<dbReference type="NCBIfam" id="TIGR00945">
    <property type="entry name" value="tatC"/>
    <property type="match status" value="1"/>
</dbReference>
<keyword evidence="3 7" id="KW-0653">Protein transport</keyword>
<feature type="transmembrane region" description="Helical" evidence="7">
    <location>
        <begin position="172"/>
        <end position="198"/>
    </location>
</feature>
<evidence type="ECO:0000313" key="8">
    <source>
        <dbReference type="EMBL" id="MFD2673950.1"/>
    </source>
</evidence>
<evidence type="ECO:0000256" key="5">
    <source>
        <dbReference type="ARBA" id="ARBA00023010"/>
    </source>
</evidence>